<keyword evidence="3" id="KW-0804">Transcription</keyword>
<dbReference type="SUPFAM" id="SSF46689">
    <property type="entry name" value="Homeodomain-like"/>
    <property type="match status" value="1"/>
</dbReference>
<dbReference type="GO" id="GO:0003700">
    <property type="term" value="F:DNA-binding transcription factor activity"/>
    <property type="evidence" value="ECO:0007669"/>
    <property type="project" value="TreeGrafter"/>
</dbReference>
<dbReference type="RefSeq" id="WP_156204101.1">
    <property type="nucleotide sequence ID" value="NZ_CP046457.1"/>
</dbReference>
<keyword evidence="1" id="KW-0805">Transcription regulation</keyword>
<dbReference type="SUPFAM" id="SSF48498">
    <property type="entry name" value="Tetracyclin repressor-like, C-terminal domain"/>
    <property type="match status" value="1"/>
</dbReference>
<dbReference type="Proteomes" id="UP000426444">
    <property type="component" value="Chromosome"/>
</dbReference>
<evidence type="ECO:0000256" key="1">
    <source>
        <dbReference type="ARBA" id="ARBA00023015"/>
    </source>
</evidence>
<dbReference type="Pfam" id="PF00440">
    <property type="entry name" value="TetR_N"/>
    <property type="match status" value="1"/>
</dbReference>
<evidence type="ECO:0000313" key="6">
    <source>
        <dbReference type="EMBL" id="QGU00298.1"/>
    </source>
</evidence>
<evidence type="ECO:0000256" key="4">
    <source>
        <dbReference type="PROSITE-ProRule" id="PRU00335"/>
    </source>
</evidence>
<dbReference type="KEGG" id="salq:SYNTR_1704"/>
<protein>
    <submittedName>
        <fullName evidence="6">Transcriptional regulator, AcrR family</fullName>
    </submittedName>
</protein>
<evidence type="ECO:0000256" key="3">
    <source>
        <dbReference type="ARBA" id="ARBA00023163"/>
    </source>
</evidence>
<dbReference type="PRINTS" id="PR00455">
    <property type="entry name" value="HTHTETR"/>
</dbReference>
<evidence type="ECO:0000259" key="5">
    <source>
        <dbReference type="PROSITE" id="PS50977"/>
    </source>
</evidence>
<evidence type="ECO:0000256" key="2">
    <source>
        <dbReference type="ARBA" id="ARBA00023125"/>
    </source>
</evidence>
<dbReference type="AlphaFoldDB" id="A0A6I6DCH0"/>
<organism evidence="6 7">
    <name type="scientific">Candidatus Syntrophocurvum alkaliphilum</name>
    <dbReference type="NCBI Taxonomy" id="2293317"/>
    <lineage>
        <taxon>Bacteria</taxon>
        <taxon>Bacillati</taxon>
        <taxon>Bacillota</taxon>
        <taxon>Clostridia</taxon>
        <taxon>Eubacteriales</taxon>
        <taxon>Syntrophomonadaceae</taxon>
        <taxon>Candidatus Syntrophocurvum</taxon>
    </lineage>
</organism>
<feature type="DNA-binding region" description="H-T-H motif" evidence="4">
    <location>
        <begin position="25"/>
        <end position="44"/>
    </location>
</feature>
<dbReference type="OrthoDB" id="9808476at2"/>
<feature type="domain" description="HTH tetR-type" evidence="5">
    <location>
        <begin position="2"/>
        <end position="62"/>
    </location>
</feature>
<dbReference type="InterPro" id="IPR036271">
    <property type="entry name" value="Tet_transcr_reg_TetR-rel_C_sf"/>
</dbReference>
<dbReference type="EMBL" id="CP046457">
    <property type="protein sequence ID" value="QGU00298.1"/>
    <property type="molecule type" value="Genomic_DNA"/>
</dbReference>
<dbReference type="PANTHER" id="PTHR30055:SF238">
    <property type="entry name" value="MYCOFACTOCIN BIOSYNTHESIS TRANSCRIPTIONAL REGULATOR MFTR-RELATED"/>
    <property type="match status" value="1"/>
</dbReference>
<keyword evidence="7" id="KW-1185">Reference proteome</keyword>
<proteinExistence type="predicted"/>
<gene>
    <name evidence="6" type="ORF">SYNTR_1704</name>
</gene>
<dbReference type="InterPro" id="IPR050109">
    <property type="entry name" value="HTH-type_TetR-like_transc_reg"/>
</dbReference>
<keyword evidence="2 4" id="KW-0238">DNA-binding</keyword>
<accession>A0A6I6DCH0</accession>
<sequence>MSQTKEKIKNVAFGLFAQYGYSNTTMNEIAELVGIKKASLYAHFKSKDDLFLTIYQELVAEFDARMEQTAEEIKDLSFEQKLYIGYEKYIEYFLEDRKRVDFFYQVLYFKPTNLYDKIESHIHNYQQQYQGNLEQLFEEGMTQGIIRQGNAFEMAISYRCFREGVLLFLILDIGFTKDKMKQVWDNYWNGIKKT</sequence>
<dbReference type="Gene3D" id="1.10.357.10">
    <property type="entry name" value="Tetracycline Repressor, domain 2"/>
    <property type="match status" value="1"/>
</dbReference>
<evidence type="ECO:0000313" key="7">
    <source>
        <dbReference type="Proteomes" id="UP000426444"/>
    </source>
</evidence>
<dbReference type="Gene3D" id="1.10.10.60">
    <property type="entry name" value="Homeodomain-like"/>
    <property type="match status" value="1"/>
</dbReference>
<reference evidence="7" key="1">
    <citation type="journal article" date="2019" name="Microbiology">
        <title>Complete Genome Sequence of an Uncultured Bacterium of the Candidate Phylum Bipolaricaulota.</title>
        <authorList>
            <person name="Kadnikov V.V."/>
            <person name="Mardanov A.V."/>
            <person name="Beletsky A.V."/>
            <person name="Frank Y.A."/>
            <person name="Karnachuk O.V."/>
            <person name="Ravin N.V."/>
        </authorList>
    </citation>
    <scope>NUCLEOTIDE SEQUENCE [LARGE SCALE GENOMIC DNA]</scope>
</reference>
<dbReference type="InterPro" id="IPR009057">
    <property type="entry name" value="Homeodomain-like_sf"/>
</dbReference>
<dbReference type="GO" id="GO:0000976">
    <property type="term" value="F:transcription cis-regulatory region binding"/>
    <property type="evidence" value="ECO:0007669"/>
    <property type="project" value="TreeGrafter"/>
</dbReference>
<dbReference type="PANTHER" id="PTHR30055">
    <property type="entry name" value="HTH-TYPE TRANSCRIPTIONAL REGULATOR RUTR"/>
    <property type="match status" value="1"/>
</dbReference>
<dbReference type="PROSITE" id="PS50977">
    <property type="entry name" value="HTH_TETR_2"/>
    <property type="match status" value="1"/>
</dbReference>
<name>A0A6I6DCH0_9FIRM</name>
<dbReference type="InterPro" id="IPR001647">
    <property type="entry name" value="HTH_TetR"/>
</dbReference>